<proteinExistence type="predicted"/>
<feature type="chain" id="PRO_5008529294" evidence="1">
    <location>
        <begin position="21"/>
        <end position="162"/>
    </location>
</feature>
<sequence length="162" mass="18389">MKKTVILTCMLTLLFLNGHSDDTTRKGPLQPRIAAHQTASTDTIIIEGNRISPDSLTITSYDKPLRSMRETFFVTNNHRSMTMLSITLQFTYRRHDNGAMLHSRTATIAANIPPGETRQLYVTSWDRQYSYYHHATRIRPRSPKAVAYDTDISAISAAFGLR</sequence>
<dbReference type="AlphaFoldDB" id="A0A1B1S763"/>
<evidence type="ECO:0000313" key="3">
    <source>
        <dbReference type="Proteomes" id="UP000186351"/>
    </source>
</evidence>
<keyword evidence="3" id="KW-1185">Reference proteome</keyword>
<evidence type="ECO:0000256" key="1">
    <source>
        <dbReference type="SAM" id="SignalP"/>
    </source>
</evidence>
<gene>
    <name evidence="2" type="ORF">A4V02_02070</name>
</gene>
<dbReference type="RefSeq" id="WP_068960013.1">
    <property type="nucleotide sequence ID" value="NZ_CAJTAP010000002.1"/>
</dbReference>
<reference evidence="3" key="1">
    <citation type="submission" date="2016-04" db="EMBL/GenBank/DDBJ databases">
        <title>Complete Genome Sequences of Twelve Strains of a Stable Defined Moderately Diverse Mouse Microbiota 2 (sDMDMm2).</title>
        <authorList>
            <person name="Uchimura Y."/>
            <person name="Wyss M."/>
            <person name="Brugiroux S."/>
            <person name="Limenitakis J.P."/>
            <person name="Stecher B."/>
            <person name="McCoy K.D."/>
            <person name="Macpherson A.J."/>
        </authorList>
    </citation>
    <scope>NUCLEOTIDE SEQUENCE [LARGE SCALE GENOMIC DNA]</scope>
    <source>
        <strain evidence="3">YL27</strain>
    </source>
</reference>
<dbReference type="KEGG" id="pary:A4V02_02070"/>
<organism evidence="2 3">
    <name type="scientific">Muribaculum intestinale</name>
    <dbReference type="NCBI Taxonomy" id="1796646"/>
    <lineage>
        <taxon>Bacteria</taxon>
        <taxon>Pseudomonadati</taxon>
        <taxon>Bacteroidota</taxon>
        <taxon>Bacteroidia</taxon>
        <taxon>Bacteroidales</taxon>
        <taxon>Muribaculaceae</taxon>
        <taxon>Muribaculum</taxon>
    </lineage>
</organism>
<accession>A0A1Z2XEN3</accession>
<keyword evidence="1" id="KW-0732">Signal</keyword>
<protein>
    <submittedName>
        <fullName evidence="2">Uncharacterized protein</fullName>
    </submittedName>
</protein>
<name>A0A1B1S763_9BACT</name>
<feature type="signal peptide" evidence="1">
    <location>
        <begin position="1"/>
        <end position="20"/>
    </location>
</feature>
<dbReference type="EMBL" id="CP015402">
    <property type="protein sequence ID" value="ANU62631.1"/>
    <property type="molecule type" value="Genomic_DNA"/>
</dbReference>
<dbReference type="STRING" id="1796646.A4V02_02070"/>
<dbReference type="Proteomes" id="UP000186351">
    <property type="component" value="Chromosome"/>
</dbReference>
<evidence type="ECO:0000313" key="2">
    <source>
        <dbReference type="EMBL" id="ANU62631.1"/>
    </source>
</evidence>
<accession>A0A1B1S763</accession>
<dbReference type="OrthoDB" id="1100714at2"/>
<dbReference type="GeneID" id="65535624"/>